<dbReference type="Proteomes" id="UP000596004">
    <property type="component" value="Chromosome"/>
</dbReference>
<feature type="domain" description="ABC transporter" evidence="3">
    <location>
        <begin position="4"/>
        <end position="245"/>
    </location>
</feature>
<dbReference type="InterPro" id="IPR010230">
    <property type="entry name" value="FeS-cluster_ATPase_SufC"/>
</dbReference>
<dbReference type="CDD" id="cd03217">
    <property type="entry name" value="ABC_FeS_Assembly"/>
    <property type="match status" value="1"/>
</dbReference>
<reference evidence="4" key="1">
    <citation type="submission" date="2020-11" db="EMBL/GenBank/DDBJ databases">
        <title>Connecting structure to function with the recovery of over 1000 high-quality activated sludge metagenome-assembled genomes encoding full-length rRNA genes using long-read sequencing.</title>
        <authorList>
            <person name="Singleton C.M."/>
            <person name="Petriglieri F."/>
            <person name="Kristensen J.M."/>
            <person name="Kirkegaard R.H."/>
            <person name="Michaelsen T.Y."/>
            <person name="Andersen M.H."/>
            <person name="Karst S.M."/>
            <person name="Dueholm M.S."/>
            <person name="Nielsen P.H."/>
            <person name="Albertsen M."/>
        </authorList>
    </citation>
    <scope>NUCLEOTIDE SEQUENCE</scope>
    <source>
        <strain evidence="4">Fred_18-Q3-R57-64_BAT3C.431</strain>
    </source>
</reference>
<gene>
    <name evidence="4" type="primary">sufC</name>
    <name evidence="4" type="ORF">IPJ89_00800</name>
</gene>
<dbReference type="PANTHER" id="PTHR43204">
    <property type="entry name" value="ABC TRANSPORTER I FAMILY MEMBER 6, CHLOROPLASTIC"/>
    <property type="match status" value="1"/>
</dbReference>
<dbReference type="PROSITE" id="PS50893">
    <property type="entry name" value="ABC_TRANSPORTER_2"/>
    <property type="match status" value="1"/>
</dbReference>
<organism evidence="4">
    <name type="scientific">Candidatus Iainarchaeum sp</name>
    <dbReference type="NCBI Taxonomy" id="3101447"/>
    <lineage>
        <taxon>Archaea</taxon>
        <taxon>Candidatus Iainarchaeota</taxon>
        <taxon>Candidatus Iainarchaeia</taxon>
        <taxon>Candidatus Iainarchaeales</taxon>
        <taxon>Candidatus Iainarchaeaceae</taxon>
        <taxon>Candidatus Iainarchaeum</taxon>
    </lineage>
</organism>
<dbReference type="AlphaFoldDB" id="A0A7T9I1W0"/>
<evidence type="ECO:0000256" key="2">
    <source>
        <dbReference type="ARBA" id="ARBA00022840"/>
    </source>
</evidence>
<dbReference type="PANTHER" id="PTHR43204:SF1">
    <property type="entry name" value="ABC TRANSPORTER I FAMILY MEMBER 6, CHLOROPLASTIC"/>
    <property type="match status" value="1"/>
</dbReference>
<evidence type="ECO:0000259" key="3">
    <source>
        <dbReference type="PROSITE" id="PS50893"/>
    </source>
</evidence>
<evidence type="ECO:0000313" key="4">
    <source>
        <dbReference type="EMBL" id="QQR92768.1"/>
    </source>
</evidence>
<keyword evidence="1" id="KW-0547">Nucleotide-binding</keyword>
<dbReference type="InterPro" id="IPR027417">
    <property type="entry name" value="P-loop_NTPase"/>
</dbReference>
<protein>
    <submittedName>
        <fullName evidence="4">Fe-S cluster assembly ATPase SufC</fullName>
    </submittedName>
</protein>
<proteinExistence type="predicted"/>
<evidence type="ECO:0000256" key="1">
    <source>
        <dbReference type="ARBA" id="ARBA00022741"/>
    </source>
</evidence>
<dbReference type="SUPFAM" id="SSF52540">
    <property type="entry name" value="P-loop containing nucleoside triphosphate hydrolases"/>
    <property type="match status" value="1"/>
</dbReference>
<dbReference type="InterPro" id="IPR003439">
    <property type="entry name" value="ABC_transporter-like_ATP-bd"/>
</dbReference>
<dbReference type="Gene3D" id="3.40.50.300">
    <property type="entry name" value="P-loop containing nucleotide triphosphate hydrolases"/>
    <property type="match status" value="1"/>
</dbReference>
<dbReference type="GO" id="GO:0005524">
    <property type="term" value="F:ATP binding"/>
    <property type="evidence" value="ECO:0007669"/>
    <property type="project" value="UniProtKB-KW"/>
</dbReference>
<name>A0A7T9I1W0_9ARCH</name>
<dbReference type="EMBL" id="CP064981">
    <property type="protein sequence ID" value="QQR92768.1"/>
    <property type="molecule type" value="Genomic_DNA"/>
</dbReference>
<sequence>MADLEIRNLHAAIGDKEILSGISLDINQGEVVALMGPNGSGKSTLAFVLAGHPKYTVTKGSITFQGKNLLQMKPHERSRAGLFLSFQYPSEVSGVTVSNFIRTALNARLPAPIKIVEFAKRLKEKMQLLNVDSKLVNRYLNEGFSGGEKKKTEMLQLSLLEPKLAILDETDSGTDVDALRVIGEGVTKIAQSTNMGILIITHYNRILHYIQPHQVHVLVAGKIVKSGGAELAHEIEKHGFDAMKAKEVR</sequence>
<keyword evidence="2" id="KW-0067">ATP-binding</keyword>
<dbReference type="Pfam" id="PF00005">
    <property type="entry name" value="ABC_tran"/>
    <property type="match status" value="1"/>
</dbReference>
<accession>A0A7T9I1W0</accession>
<dbReference type="GO" id="GO:0016887">
    <property type="term" value="F:ATP hydrolysis activity"/>
    <property type="evidence" value="ECO:0007669"/>
    <property type="project" value="InterPro"/>
</dbReference>
<dbReference type="NCBIfam" id="TIGR01978">
    <property type="entry name" value="sufC"/>
    <property type="match status" value="1"/>
</dbReference>